<dbReference type="EMBL" id="VWSF01000003">
    <property type="protein sequence ID" value="KAA5548441.1"/>
    <property type="molecule type" value="Genomic_DNA"/>
</dbReference>
<accession>A0A5M6DLM8</accession>
<dbReference type="Gene3D" id="3.10.450.40">
    <property type="match status" value="1"/>
</dbReference>
<organism evidence="2 3">
    <name type="scientific">Adhaeribacter rhizoryzae</name>
    <dbReference type="NCBI Taxonomy" id="2607907"/>
    <lineage>
        <taxon>Bacteria</taxon>
        <taxon>Pseudomonadati</taxon>
        <taxon>Bacteroidota</taxon>
        <taxon>Cytophagia</taxon>
        <taxon>Cytophagales</taxon>
        <taxon>Hymenobacteraceae</taxon>
        <taxon>Adhaeribacter</taxon>
    </lineage>
</organism>
<comment type="caution">
    <text evidence="2">The sequence shown here is derived from an EMBL/GenBank/DDBJ whole genome shotgun (WGS) entry which is preliminary data.</text>
</comment>
<gene>
    <name evidence="2" type="ORF">F0145_06865</name>
</gene>
<sequence>MAEQPVNTSFLGRGWGFPPTFEWLTGTVGMLENEADIQSSLHILLTTMVGERLMQPRYGCNLEELLFESLDTTLKTQIIDKIETAILYYEPRIDLEKVNINTTREWEGLLLIEVDYVVRTTNSRYNFVYPFYKNESSDLLNFLTNPPPLDNSL</sequence>
<proteinExistence type="predicted"/>
<feature type="domain" description="IraD/Gp25-like" evidence="1">
    <location>
        <begin position="33"/>
        <end position="122"/>
    </location>
</feature>
<dbReference type="Pfam" id="PF04965">
    <property type="entry name" value="GPW_gp25"/>
    <property type="match status" value="1"/>
</dbReference>
<evidence type="ECO:0000259" key="1">
    <source>
        <dbReference type="Pfam" id="PF04965"/>
    </source>
</evidence>
<dbReference type="RefSeq" id="WP_150087572.1">
    <property type="nucleotide sequence ID" value="NZ_VWSF01000003.1"/>
</dbReference>
<evidence type="ECO:0000313" key="3">
    <source>
        <dbReference type="Proteomes" id="UP000323426"/>
    </source>
</evidence>
<keyword evidence="3" id="KW-1185">Reference proteome</keyword>
<dbReference type="InterPro" id="IPR007048">
    <property type="entry name" value="IraD/Gp25-like"/>
</dbReference>
<name>A0A5M6DLM8_9BACT</name>
<dbReference type="AlphaFoldDB" id="A0A5M6DLM8"/>
<dbReference type="SUPFAM" id="SSF160719">
    <property type="entry name" value="gpW/gp25-like"/>
    <property type="match status" value="1"/>
</dbReference>
<evidence type="ECO:0000313" key="2">
    <source>
        <dbReference type="EMBL" id="KAA5548441.1"/>
    </source>
</evidence>
<protein>
    <submittedName>
        <fullName evidence="2">GPW/gp25 family protein</fullName>
    </submittedName>
</protein>
<reference evidence="2 3" key="1">
    <citation type="submission" date="2019-09" db="EMBL/GenBank/DDBJ databases">
        <title>Genome sequence and assembly of Adhaeribacter sp.</title>
        <authorList>
            <person name="Chhetri G."/>
        </authorList>
    </citation>
    <scope>NUCLEOTIDE SEQUENCE [LARGE SCALE GENOMIC DNA]</scope>
    <source>
        <strain evidence="2 3">DK36</strain>
    </source>
</reference>
<dbReference type="Proteomes" id="UP000323426">
    <property type="component" value="Unassembled WGS sequence"/>
</dbReference>